<dbReference type="PANTHER" id="PTHR30153:SF2">
    <property type="entry name" value="REPLICATIVE DNA HELICASE"/>
    <property type="match status" value="1"/>
</dbReference>
<protein>
    <recommendedName>
        <fullName evidence="10">DNA 5'-3' helicase</fullName>
        <ecNumber evidence="10">5.6.2.3</ecNumber>
    </recommendedName>
</protein>
<dbReference type="SUPFAM" id="SSF48024">
    <property type="entry name" value="N-terminal domain of DnaB helicase"/>
    <property type="match status" value="1"/>
</dbReference>
<dbReference type="PROSITE" id="PS51199">
    <property type="entry name" value="SF4_HELICASE"/>
    <property type="match status" value="1"/>
</dbReference>
<evidence type="ECO:0000256" key="9">
    <source>
        <dbReference type="ARBA" id="ARBA00023235"/>
    </source>
</evidence>
<proteinExistence type="inferred from homology"/>
<evidence type="ECO:0000256" key="5">
    <source>
        <dbReference type="ARBA" id="ARBA00022801"/>
    </source>
</evidence>
<evidence type="ECO:0000313" key="13">
    <source>
        <dbReference type="EMBL" id="MFC3638189.1"/>
    </source>
</evidence>
<comment type="caution">
    <text evidence="13">The sequence shown here is derived from an EMBL/GenBank/DDBJ whole genome shotgun (WGS) entry which is preliminary data.</text>
</comment>
<feature type="domain" description="SF4 helicase" evidence="12">
    <location>
        <begin position="181"/>
        <end position="471"/>
    </location>
</feature>
<dbReference type="InterPro" id="IPR007694">
    <property type="entry name" value="DNA_helicase_DnaB-like_C"/>
</dbReference>
<evidence type="ECO:0000256" key="4">
    <source>
        <dbReference type="ARBA" id="ARBA00022741"/>
    </source>
</evidence>
<dbReference type="RefSeq" id="WP_376853139.1">
    <property type="nucleotide sequence ID" value="NZ_JBHRYC010000061.1"/>
</dbReference>
<keyword evidence="5" id="KW-0378">Hydrolase</keyword>
<name>A0ABV7UJE8_9HYPH</name>
<evidence type="ECO:0000256" key="6">
    <source>
        <dbReference type="ARBA" id="ARBA00022806"/>
    </source>
</evidence>
<dbReference type="EMBL" id="JBHRYC010000061">
    <property type="protein sequence ID" value="MFC3638189.1"/>
    <property type="molecule type" value="Genomic_DNA"/>
</dbReference>
<keyword evidence="3" id="KW-0235">DNA replication</keyword>
<dbReference type="Gene3D" id="3.40.50.300">
    <property type="entry name" value="P-loop containing nucleotide triphosphate hydrolases"/>
    <property type="match status" value="1"/>
</dbReference>
<evidence type="ECO:0000256" key="8">
    <source>
        <dbReference type="ARBA" id="ARBA00023125"/>
    </source>
</evidence>
<dbReference type="PANTHER" id="PTHR30153">
    <property type="entry name" value="REPLICATIVE DNA HELICASE DNAB"/>
    <property type="match status" value="1"/>
</dbReference>
<dbReference type="GO" id="GO:0004386">
    <property type="term" value="F:helicase activity"/>
    <property type="evidence" value="ECO:0007669"/>
    <property type="project" value="UniProtKB-KW"/>
</dbReference>
<dbReference type="SUPFAM" id="SSF52540">
    <property type="entry name" value="P-loop containing nucleoside triphosphate hydrolases"/>
    <property type="match status" value="1"/>
</dbReference>
<keyword evidence="14" id="KW-1185">Reference proteome</keyword>
<organism evidence="13 14">
    <name type="scientific">Camelimonas fluminis</name>
    <dbReference type="NCBI Taxonomy" id="1576911"/>
    <lineage>
        <taxon>Bacteria</taxon>
        <taxon>Pseudomonadati</taxon>
        <taxon>Pseudomonadota</taxon>
        <taxon>Alphaproteobacteria</taxon>
        <taxon>Hyphomicrobiales</taxon>
        <taxon>Chelatococcaceae</taxon>
        <taxon>Camelimonas</taxon>
    </lineage>
</organism>
<evidence type="ECO:0000256" key="1">
    <source>
        <dbReference type="ARBA" id="ARBA00008428"/>
    </source>
</evidence>
<reference evidence="14" key="1">
    <citation type="journal article" date="2019" name="Int. J. Syst. Evol. Microbiol.">
        <title>The Global Catalogue of Microorganisms (GCM) 10K type strain sequencing project: providing services to taxonomists for standard genome sequencing and annotation.</title>
        <authorList>
            <consortium name="The Broad Institute Genomics Platform"/>
            <consortium name="The Broad Institute Genome Sequencing Center for Infectious Disease"/>
            <person name="Wu L."/>
            <person name="Ma J."/>
        </authorList>
    </citation>
    <scope>NUCLEOTIDE SEQUENCE [LARGE SCALE GENOMIC DNA]</scope>
    <source>
        <strain evidence="14">KCTC 42282</strain>
    </source>
</reference>
<dbReference type="Pfam" id="PF00772">
    <property type="entry name" value="DnaB"/>
    <property type="match status" value="1"/>
</dbReference>
<dbReference type="InterPro" id="IPR027417">
    <property type="entry name" value="P-loop_NTPase"/>
</dbReference>
<accession>A0ABV7UJE8</accession>
<keyword evidence="9" id="KW-0413">Isomerase</keyword>
<dbReference type="Proteomes" id="UP001595704">
    <property type="component" value="Unassembled WGS sequence"/>
</dbReference>
<evidence type="ECO:0000256" key="3">
    <source>
        <dbReference type="ARBA" id="ARBA00022705"/>
    </source>
</evidence>
<evidence type="ECO:0000256" key="11">
    <source>
        <dbReference type="ARBA" id="ARBA00048954"/>
    </source>
</evidence>
<keyword evidence="4" id="KW-0547">Nucleotide-binding</keyword>
<evidence type="ECO:0000313" key="14">
    <source>
        <dbReference type="Proteomes" id="UP001595704"/>
    </source>
</evidence>
<evidence type="ECO:0000259" key="12">
    <source>
        <dbReference type="PROSITE" id="PS51199"/>
    </source>
</evidence>
<dbReference type="InterPro" id="IPR036185">
    <property type="entry name" value="DNA_heli_DnaB-like_N_sf"/>
</dbReference>
<keyword evidence="6 13" id="KW-0347">Helicase</keyword>
<keyword evidence="2" id="KW-0639">Primosome</keyword>
<dbReference type="Gene3D" id="1.10.860.10">
    <property type="entry name" value="DNAb Helicase, Chain A"/>
    <property type="match status" value="1"/>
</dbReference>
<dbReference type="EC" id="5.6.2.3" evidence="10"/>
<comment type="catalytic activity">
    <reaction evidence="11">
        <text>ATP + H2O = ADP + phosphate + H(+)</text>
        <dbReference type="Rhea" id="RHEA:13065"/>
        <dbReference type="ChEBI" id="CHEBI:15377"/>
        <dbReference type="ChEBI" id="CHEBI:15378"/>
        <dbReference type="ChEBI" id="CHEBI:30616"/>
        <dbReference type="ChEBI" id="CHEBI:43474"/>
        <dbReference type="ChEBI" id="CHEBI:456216"/>
        <dbReference type="EC" id="5.6.2.3"/>
    </reaction>
</comment>
<dbReference type="InterPro" id="IPR016136">
    <property type="entry name" value="DNA_helicase_N/primase_C"/>
</dbReference>
<dbReference type="Pfam" id="PF03796">
    <property type="entry name" value="DnaB_C"/>
    <property type="match status" value="1"/>
</dbReference>
<keyword evidence="8" id="KW-0238">DNA-binding</keyword>
<dbReference type="InterPro" id="IPR007693">
    <property type="entry name" value="DNA_helicase_DnaB-like_N"/>
</dbReference>
<evidence type="ECO:0000256" key="2">
    <source>
        <dbReference type="ARBA" id="ARBA00022515"/>
    </source>
</evidence>
<gene>
    <name evidence="13" type="ORF">ACFONL_12545</name>
</gene>
<sequence length="478" mass="51889">MNAMSPAIATMAPACLQTEQALIGAVLMNPASMDKCRDIRPEHFFDPAHAAVWQRVMEFGERGERIEAPVVIASFSDAPIAENGMTMRRYIARMLAEATTITGAGYYAKSVKEMWALRSMTEIGLGVEKQFGNAMPSDLLNAAFDQIEAIRADMIELTASRPRTAGDIGVDVLTAAEERARGGGMRAPSTGLPDLDAKLPMRGLAPGSLLVIGGRTGMGKSMLLSSMARQAAKNCGVAFFSLEVGADEMSARMMVDIAGNGPSYEEVLSGDLDNDRLEAMHLARRELERLPIMIDPRAGLNLGDIERSAASFADHIAKRDIRLGLLVIDHAQIVRASNRYQGNRVGELGEIANGAKVIAKRLGCCVALASQINRSVEKNGDESKRPTIADLRGSGEIEEAADCIGLLYRPAYYIERSAKFKEGDPAAEDELHRVRNDLEMAIDKSRQGRTGNVRLWCDPARSIVRCRTPFESHAGARQ</sequence>
<keyword evidence="7" id="KW-0067">ATP-binding</keyword>
<evidence type="ECO:0000256" key="10">
    <source>
        <dbReference type="ARBA" id="ARBA00044969"/>
    </source>
</evidence>
<comment type="similarity">
    <text evidence="1">Belongs to the helicase family. DnaB subfamily.</text>
</comment>
<evidence type="ECO:0000256" key="7">
    <source>
        <dbReference type="ARBA" id="ARBA00022840"/>
    </source>
</evidence>